<gene>
    <name evidence="8" type="ORF">G6047_02575</name>
</gene>
<evidence type="ECO:0000313" key="9">
    <source>
        <dbReference type="Proteomes" id="UP000712080"/>
    </source>
</evidence>
<name>A0A972JF64_9FLAO</name>
<dbReference type="InterPro" id="IPR007346">
    <property type="entry name" value="Endonuclease-I"/>
</dbReference>
<feature type="region of interest" description="Disordered" evidence="5">
    <location>
        <begin position="439"/>
        <end position="480"/>
    </location>
</feature>
<reference evidence="8" key="1">
    <citation type="submission" date="2020-02" db="EMBL/GenBank/DDBJ databases">
        <title>Flavobacterium sp. genome.</title>
        <authorList>
            <person name="Jung H.S."/>
            <person name="Baek J.H."/>
            <person name="Jeon C.O."/>
        </authorList>
    </citation>
    <scope>NUCLEOTIDE SEQUENCE</scope>
    <source>
        <strain evidence="8">SE-s28</strain>
    </source>
</reference>
<evidence type="ECO:0000256" key="5">
    <source>
        <dbReference type="SAM" id="MobiDB-lite"/>
    </source>
</evidence>
<dbReference type="Pfam" id="PF04231">
    <property type="entry name" value="Endonuclease_1"/>
    <property type="match status" value="2"/>
</dbReference>
<evidence type="ECO:0000313" key="8">
    <source>
        <dbReference type="EMBL" id="NMH26906.1"/>
    </source>
</evidence>
<dbReference type="Gene3D" id="2.60.40.2030">
    <property type="match status" value="1"/>
</dbReference>
<comment type="caution">
    <text evidence="8">The sequence shown here is derived from an EMBL/GenBank/DDBJ whole genome shotgun (WGS) entry which is preliminary data.</text>
</comment>
<dbReference type="SUPFAM" id="SSF141072">
    <property type="entry name" value="CalX-like"/>
    <property type="match status" value="1"/>
</dbReference>
<dbReference type="InterPro" id="IPR044925">
    <property type="entry name" value="His-Me_finger_sf"/>
</dbReference>
<evidence type="ECO:0000256" key="2">
    <source>
        <dbReference type="ARBA" id="ARBA00022722"/>
    </source>
</evidence>
<feature type="chain" id="PRO_5037629120" evidence="6">
    <location>
        <begin position="20"/>
        <end position="654"/>
    </location>
</feature>
<dbReference type="PANTHER" id="PTHR33607">
    <property type="entry name" value="ENDONUCLEASE-1"/>
    <property type="match status" value="1"/>
</dbReference>
<accession>A0A972JF64</accession>
<dbReference type="RefSeq" id="WP_169525913.1">
    <property type="nucleotide sequence ID" value="NZ_JAAMPU010000097.1"/>
</dbReference>
<dbReference type="GO" id="GO:0016787">
    <property type="term" value="F:hydrolase activity"/>
    <property type="evidence" value="ECO:0007669"/>
    <property type="project" value="UniProtKB-KW"/>
</dbReference>
<dbReference type="InterPro" id="IPR026444">
    <property type="entry name" value="Secre_tail"/>
</dbReference>
<keyword evidence="3 6" id="KW-0732">Signal</keyword>
<feature type="signal peptide" evidence="6">
    <location>
        <begin position="1"/>
        <end position="19"/>
    </location>
</feature>
<dbReference type="SUPFAM" id="SSF54060">
    <property type="entry name" value="His-Me finger endonucleases"/>
    <property type="match status" value="1"/>
</dbReference>
<dbReference type="NCBIfam" id="TIGR04183">
    <property type="entry name" value="Por_Secre_tail"/>
    <property type="match status" value="1"/>
</dbReference>
<evidence type="ECO:0000256" key="1">
    <source>
        <dbReference type="ARBA" id="ARBA00006429"/>
    </source>
</evidence>
<keyword evidence="4" id="KW-0378">Hydrolase</keyword>
<dbReference type="AlphaFoldDB" id="A0A972JF64"/>
<dbReference type="InterPro" id="IPR038081">
    <property type="entry name" value="CalX-like_sf"/>
</dbReference>
<evidence type="ECO:0000256" key="3">
    <source>
        <dbReference type="ARBA" id="ARBA00022729"/>
    </source>
</evidence>
<evidence type="ECO:0000259" key="7">
    <source>
        <dbReference type="Pfam" id="PF18962"/>
    </source>
</evidence>
<dbReference type="GO" id="GO:0004518">
    <property type="term" value="F:nuclease activity"/>
    <property type="evidence" value="ECO:0007669"/>
    <property type="project" value="UniProtKB-KW"/>
</dbReference>
<organism evidence="8 9">
    <name type="scientific">Flavobacterium silvaticum</name>
    <dbReference type="NCBI Taxonomy" id="1852020"/>
    <lineage>
        <taxon>Bacteria</taxon>
        <taxon>Pseudomonadati</taxon>
        <taxon>Bacteroidota</taxon>
        <taxon>Flavobacteriia</taxon>
        <taxon>Flavobacteriales</taxon>
        <taxon>Flavobacteriaceae</taxon>
        <taxon>Flavobacterium</taxon>
    </lineage>
</organism>
<feature type="region of interest" description="Disordered" evidence="5">
    <location>
        <begin position="399"/>
        <end position="421"/>
    </location>
</feature>
<keyword evidence="9" id="KW-1185">Reference proteome</keyword>
<evidence type="ECO:0000256" key="4">
    <source>
        <dbReference type="ARBA" id="ARBA00022801"/>
    </source>
</evidence>
<keyword evidence="2" id="KW-0540">Nuclease</keyword>
<dbReference type="EMBL" id="JAAMPU010000097">
    <property type="protein sequence ID" value="NMH26906.1"/>
    <property type="molecule type" value="Genomic_DNA"/>
</dbReference>
<proteinExistence type="inferred from homology"/>
<feature type="compositionally biased region" description="Basic and acidic residues" evidence="5">
    <location>
        <begin position="443"/>
        <end position="456"/>
    </location>
</feature>
<protein>
    <submittedName>
        <fullName evidence="8">T9SS type A sorting domain-containing protein</fullName>
    </submittedName>
</protein>
<dbReference type="Pfam" id="PF18962">
    <property type="entry name" value="Por_Secre_tail"/>
    <property type="match status" value="1"/>
</dbReference>
<feature type="domain" description="Secretion system C-terminal sorting" evidence="7">
    <location>
        <begin position="586"/>
        <end position="653"/>
    </location>
</feature>
<evidence type="ECO:0000256" key="6">
    <source>
        <dbReference type="SAM" id="SignalP"/>
    </source>
</evidence>
<sequence>MIKKIICVLSLLWFITANSQVVISELDTDTPGTDDMEFVELKTDVPNFSLDGYVLVFFNGSATASDANKSYYVIDLDGLQSDINGNLLLGSANVSPVPAYILPNSVIQNGADGIGLYLGNASDFPDETLATQTNLVDALVYGTSDPDATALMALLGVSSQIDENLNSLGTTQSIQRKTDGTYEVKAPTPGVNNDGSGFDFNGLLITTSAAEFNEGQSFTITFTLETASLSNLTIDFSLENGTFNDSDFTGDTSVTIPAGQLSAVVTIQLVDDNLDEGDEVLKIHVSDLPFGYIRLNDNIERYVIDNDFTVSAWGTPLNPTYGIVSSTAPAGYYDSLEGKSGDQLKQAMQDIIADPSVVHAQNYGDIEFMLKEADQNPLNSNQVWLMYVEQGRGKYKFQSTASNTGSWNREHIFPQSRGGFTDGTDSVADGIDIWQTTNADDIDAGHGDGHHIRAEDGPENSSRNNRDYGEDYNGPAGNQGSWHGDVARSLFYMAVRYNALSLVTGNPADTTLHQMGDLTYLLDWNHSDPSDDFEMHRNNVIYVWQKNRNPFIDHPELADYIWGIHAGEAWFSNLSAPEVTRNKIVLYPNPSNGNISVYGIQDGTIEIFDMTGSKLLEKSLDSTDNSISMQLSSGIYLAKISSGGISQTQKLIIR</sequence>
<dbReference type="Proteomes" id="UP000712080">
    <property type="component" value="Unassembled WGS sequence"/>
</dbReference>
<comment type="similarity">
    <text evidence="1">Belongs to the EndA/NucM nuclease family.</text>
</comment>
<dbReference type="PANTHER" id="PTHR33607:SF2">
    <property type="entry name" value="ENDONUCLEASE-1"/>
    <property type="match status" value="1"/>
</dbReference>